<dbReference type="PANTHER" id="PTHR34219:SF3">
    <property type="entry name" value="BLL7967 PROTEIN"/>
    <property type="match status" value="1"/>
</dbReference>
<dbReference type="AlphaFoldDB" id="A0A5B2VT38"/>
<keyword evidence="1" id="KW-0812">Transmembrane</keyword>
<name>A0A5B2VT38_9BACT</name>
<dbReference type="EMBL" id="VUOC01000003">
    <property type="protein sequence ID" value="KAA2241472.1"/>
    <property type="molecule type" value="Genomic_DNA"/>
</dbReference>
<proteinExistence type="predicted"/>
<dbReference type="PANTHER" id="PTHR34219">
    <property type="entry name" value="IRON-REGULATED INNER MEMBRANE PROTEIN-RELATED"/>
    <property type="match status" value="1"/>
</dbReference>
<dbReference type="Proteomes" id="UP000324611">
    <property type="component" value="Unassembled WGS sequence"/>
</dbReference>
<reference evidence="2 3" key="1">
    <citation type="submission" date="2019-09" db="EMBL/GenBank/DDBJ databases">
        <title>Chitinophaga ginsengihumi sp. nov., isolated from soil of ginseng rhizosphere.</title>
        <authorList>
            <person name="Lee J."/>
        </authorList>
    </citation>
    <scope>NUCLEOTIDE SEQUENCE [LARGE SCALE GENOMIC DNA]</scope>
    <source>
        <strain evidence="2 3">BN140078</strain>
    </source>
</reference>
<feature type="transmembrane region" description="Helical" evidence="1">
    <location>
        <begin position="334"/>
        <end position="355"/>
    </location>
</feature>
<keyword evidence="1" id="KW-0472">Membrane</keyword>
<reference evidence="2 3" key="2">
    <citation type="submission" date="2019-09" db="EMBL/GenBank/DDBJ databases">
        <authorList>
            <person name="Jin C."/>
        </authorList>
    </citation>
    <scope>NUCLEOTIDE SEQUENCE [LARGE SCALE GENOMIC DNA]</scope>
    <source>
        <strain evidence="2 3">BN140078</strain>
    </source>
</reference>
<protein>
    <submittedName>
        <fullName evidence="2">PepSY domain-containing protein</fullName>
    </submittedName>
</protein>
<keyword evidence="3" id="KW-1185">Reference proteome</keyword>
<evidence type="ECO:0000313" key="2">
    <source>
        <dbReference type="EMBL" id="KAA2241472.1"/>
    </source>
</evidence>
<dbReference type="RefSeq" id="WP_149838986.1">
    <property type="nucleotide sequence ID" value="NZ_VUOC01000003.1"/>
</dbReference>
<feature type="transmembrane region" description="Helical" evidence="1">
    <location>
        <begin position="7"/>
        <end position="32"/>
    </location>
</feature>
<comment type="caution">
    <text evidence="2">The sequence shown here is derived from an EMBL/GenBank/DDBJ whole genome shotgun (WGS) entry which is preliminary data.</text>
</comment>
<keyword evidence="1" id="KW-1133">Transmembrane helix</keyword>
<accession>A0A5B2VT38</accession>
<dbReference type="InterPro" id="IPR005625">
    <property type="entry name" value="PepSY-ass_TM"/>
</dbReference>
<dbReference type="Pfam" id="PF03929">
    <property type="entry name" value="PepSY_TM"/>
    <property type="match status" value="1"/>
</dbReference>
<feature type="transmembrane region" description="Helical" evidence="1">
    <location>
        <begin position="181"/>
        <end position="205"/>
    </location>
</feature>
<evidence type="ECO:0000256" key="1">
    <source>
        <dbReference type="SAM" id="Phobius"/>
    </source>
</evidence>
<gene>
    <name evidence="2" type="ORF">F0L74_16370</name>
</gene>
<feature type="transmembrane region" description="Helical" evidence="1">
    <location>
        <begin position="139"/>
        <end position="160"/>
    </location>
</feature>
<evidence type="ECO:0000313" key="3">
    <source>
        <dbReference type="Proteomes" id="UP000324611"/>
    </source>
</evidence>
<sequence length="387" mass="43807">MKKIIDWLHLWLGIASGLVVLIVAATGSLLVFEDELEPMLHPSFYYVQAPEGEKALSMDVLAGVVKDRYPGYKLREINIEQEANRSLIVLVDKGKDDILAVAVNQYTGQVIKAVNEQRRFFYVVLQLHRYLCMGKVGKVITSISCTIFLILVITGLVLWWPKRNTRKQRIRVKWNASWKRLNWDLHAVLGFYVHIVIFVIALMGLTWSYEWVNNLIYLTLDGKPYKKITAPKVEPAKAKHTAYLDRILASTDSALTYHGPIKIRFAEKKGEAITVNRKNKDAAIDNTISFMYFQPGTGALVKTRLYENESRGFKARRLVYPIHTGSLLGWPTKIIALIAALTATTLPVTGFCVWLNRKKKKKPARAKKPALNEVLLAKDSVSFPAGI</sequence>
<organism evidence="2 3">
    <name type="scientific">Chitinophaga agrisoli</name>
    <dbReference type="NCBI Taxonomy" id="2607653"/>
    <lineage>
        <taxon>Bacteria</taxon>
        <taxon>Pseudomonadati</taxon>
        <taxon>Bacteroidota</taxon>
        <taxon>Chitinophagia</taxon>
        <taxon>Chitinophagales</taxon>
        <taxon>Chitinophagaceae</taxon>
        <taxon>Chitinophaga</taxon>
    </lineage>
</organism>